<dbReference type="NCBIfam" id="TIGR04056">
    <property type="entry name" value="OMP_RagA_SusC"/>
    <property type="match status" value="1"/>
</dbReference>
<dbReference type="AlphaFoldDB" id="A0A1T4L1N6"/>
<accession>A0A1T4L1N6</accession>
<name>A0A1T4L1N6_9BACT</name>
<evidence type="ECO:0000256" key="6">
    <source>
        <dbReference type="ARBA" id="ARBA00023136"/>
    </source>
</evidence>
<comment type="similarity">
    <text evidence="8 9">Belongs to the TonB-dependent receptor family.</text>
</comment>
<dbReference type="RefSeq" id="WP_025070288.1">
    <property type="nucleotide sequence ID" value="NZ_FUXK01000002.1"/>
</dbReference>
<dbReference type="InterPro" id="IPR036942">
    <property type="entry name" value="Beta-barrel_TonB_sf"/>
</dbReference>
<dbReference type="InterPro" id="IPR008969">
    <property type="entry name" value="CarboxyPept-like_regulatory"/>
</dbReference>
<evidence type="ECO:0000313" key="14">
    <source>
        <dbReference type="Proteomes" id="UP000190065"/>
    </source>
</evidence>
<protein>
    <submittedName>
        <fullName evidence="13">TonB-linked outer membrane protein, SusC/RagA family</fullName>
    </submittedName>
</protein>
<dbReference type="Pfam" id="PF13715">
    <property type="entry name" value="CarbopepD_reg_2"/>
    <property type="match status" value="1"/>
</dbReference>
<evidence type="ECO:0000256" key="1">
    <source>
        <dbReference type="ARBA" id="ARBA00004571"/>
    </source>
</evidence>
<feature type="chain" id="PRO_5010552230" evidence="10">
    <location>
        <begin position="25"/>
        <end position="1122"/>
    </location>
</feature>
<keyword evidence="3 8" id="KW-1134">Transmembrane beta strand</keyword>
<evidence type="ECO:0000259" key="12">
    <source>
        <dbReference type="Pfam" id="PF07715"/>
    </source>
</evidence>
<keyword evidence="2 8" id="KW-0813">Transport</keyword>
<evidence type="ECO:0000256" key="7">
    <source>
        <dbReference type="ARBA" id="ARBA00023237"/>
    </source>
</evidence>
<dbReference type="PROSITE" id="PS52016">
    <property type="entry name" value="TONB_DEPENDENT_REC_3"/>
    <property type="match status" value="1"/>
</dbReference>
<evidence type="ECO:0000256" key="9">
    <source>
        <dbReference type="RuleBase" id="RU003357"/>
    </source>
</evidence>
<dbReference type="GO" id="GO:0009279">
    <property type="term" value="C:cell outer membrane"/>
    <property type="evidence" value="ECO:0007669"/>
    <property type="project" value="UniProtKB-SubCell"/>
</dbReference>
<keyword evidence="4 8" id="KW-0812">Transmembrane</keyword>
<dbReference type="Proteomes" id="UP000190065">
    <property type="component" value="Unassembled WGS sequence"/>
</dbReference>
<keyword evidence="10" id="KW-0732">Signal</keyword>
<evidence type="ECO:0000259" key="11">
    <source>
        <dbReference type="Pfam" id="PF00593"/>
    </source>
</evidence>
<dbReference type="Gene3D" id="2.40.170.20">
    <property type="entry name" value="TonB-dependent receptor, beta-barrel domain"/>
    <property type="match status" value="1"/>
</dbReference>
<dbReference type="PROSITE" id="PS51257">
    <property type="entry name" value="PROKAR_LIPOPROTEIN"/>
    <property type="match status" value="1"/>
</dbReference>
<feature type="signal peptide" evidence="10">
    <location>
        <begin position="1"/>
        <end position="24"/>
    </location>
</feature>
<dbReference type="InterPro" id="IPR023997">
    <property type="entry name" value="TonB-dep_OMP_SusC/RagA_CS"/>
</dbReference>
<comment type="subcellular location">
    <subcellularLocation>
        <location evidence="1 8">Cell outer membrane</location>
        <topology evidence="1 8">Multi-pass membrane protein</topology>
    </subcellularLocation>
</comment>
<dbReference type="InterPro" id="IPR037066">
    <property type="entry name" value="Plug_dom_sf"/>
</dbReference>
<dbReference type="NCBIfam" id="TIGR04057">
    <property type="entry name" value="SusC_RagA_signa"/>
    <property type="match status" value="1"/>
</dbReference>
<gene>
    <name evidence="13" type="ORF">SAMN02745202_00282</name>
</gene>
<dbReference type="EMBL" id="FUXK01000002">
    <property type="protein sequence ID" value="SJZ48634.1"/>
    <property type="molecule type" value="Genomic_DNA"/>
</dbReference>
<reference evidence="13 14" key="1">
    <citation type="submission" date="2017-02" db="EMBL/GenBank/DDBJ databases">
        <authorList>
            <person name="Peterson S.W."/>
        </authorList>
    </citation>
    <scope>NUCLEOTIDE SEQUENCE [LARGE SCALE GENOMIC DNA]</scope>
    <source>
        <strain evidence="13 14">ATCC 43324</strain>
    </source>
</reference>
<dbReference type="Gene3D" id="2.170.130.10">
    <property type="entry name" value="TonB-dependent receptor, plug domain"/>
    <property type="match status" value="1"/>
</dbReference>
<keyword evidence="6 8" id="KW-0472">Membrane</keyword>
<dbReference type="eggNOG" id="COG1629">
    <property type="taxonomic scope" value="Bacteria"/>
</dbReference>
<dbReference type="SUPFAM" id="SSF56935">
    <property type="entry name" value="Porins"/>
    <property type="match status" value="1"/>
</dbReference>
<evidence type="ECO:0000256" key="4">
    <source>
        <dbReference type="ARBA" id="ARBA00022692"/>
    </source>
</evidence>
<sequence>MKQRIVLFGAIWLSCCAGTNLSFAAQRPLMVAEHPANILVKGTVVDENGAPIVGASIIELGTTRGTISDSKGAFQLKVDGSAKLKISFLGYQTVELHAKSSMNVKLVPDNALLDEVVVVGYGQQKKVNLTGAVASVDVDKTLGSRPEQDVAKALQGAIPGLTILSNNGSLEGNPSISIRGLGTLSNGQKSAPLIVVDGMPTDDLSMISGNDIESISVLKDASSSAIYGARAAFGVILINTKQAKKGDRISVKYNGQFSWDQATVLPDYPSVPEQLRAGLIGKKRAGETTPELFGMYFDKLLPYAEAWERQHGGKKGYSLMQPYQSMDNVGDYYFDHGTPLYYANYDIRKIWYDNAAPAQTHDVSISGSSGRTTFYTSLGYDAKRDIMKFNPGERTRYNAVLNLQTDLADWLKAGIRFNYTRRHFSAADPWTNIYQYIWRWGSYFVPSGIFQAADGTQYDNRMIALQKQASRRVSTHDALRMNAFLKANITKDLTLNVDYTYQIDNFNSKTSDHSVYGMNWAGTAPGYIVTPSNANATRSNSKSNSWVANAYMNYAHSFNDTHNLNVMLGVNGENFTSDYFSAMRKKLYDEAFPELNLAYGEMKDAVIDSYTDDHSSAGYFGRINYDYKGIYLLELNGRYDGSSKFRAGDRWAFFPSFSLGYRFTEEPYWKNLKNMVSNGKLRFSYGEIGNEAVGSNMFLSTTTAYNVSSLGFMWLDKKGGKRNMFTRPTWVNPSLTWERIQTKNLGLDLGFLDNEFTLTAEIFERLTKDMLAPGNAIPSAVGANAPYTNAGELRSRGWELTLSWRKQFKKDFGLYANFSIGDSKVKVKKWNNSKRIIGHTNDVSNAYEGETWGDIWGFETDRYFTPDDFTSKNPDGSWNYKPGIADQKGIQTGNFVYGPGDIKFKDLNGDGKIDGGKGTLEDHGDLKVIGNCLPRYEYSFHIGGNYKGFDLDLFFQGVGKRSVWNISAFNFPLMRNPDLALYANQTKYNVYDPDHGIVNISESNDYPCLWPGNEDKGNVPALADGGGSHNYYPQSKYLVNMSYLRLKNVTLGYTLPKQLTRKAYVESLRLYVSANNLFLLHKGNGNLPLDPEINTGDGVKYGGWGRTLPITRSWAIGLQVTL</sequence>
<evidence type="ECO:0000256" key="8">
    <source>
        <dbReference type="PROSITE-ProRule" id="PRU01360"/>
    </source>
</evidence>
<dbReference type="Pfam" id="PF07715">
    <property type="entry name" value="Plug"/>
    <property type="match status" value="1"/>
</dbReference>
<evidence type="ECO:0000313" key="13">
    <source>
        <dbReference type="EMBL" id="SJZ48634.1"/>
    </source>
</evidence>
<keyword evidence="7 8" id="KW-0998">Cell outer membrane</keyword>
<dbReference type="InterPro" id="IPR000531">
    <property type="entry name" value="Beta-barrel_TonB"/>
</dbReference>
<dbReference type="InterPro" id="IPR039426">
    <property type="entry name" value="TonB-dep_rcpt-like"/>
</dbReference>
<dbReference type="Gene3D" id="2.60.40.1120">
    <property type="entry name" value="Carboxypeptidase-like, regulatory domain"/>
    <property type="match status" value="1"/>
</dbReference>
<keyword evidence="5 9" id="KW-0798">TonB box</keyword>
<evidence type="ECO:0000256" key="10">
    <source>
        <dbReference type="SAM" id="SignalP"/>
    </source>
</evidence>
<evidence type="ECO:0000256" key="2">
    <source>
        <dbReference type="ARBA" id="ARBA00022448"/>
    </source>
</evidence>
<evidence type="ECO:0000256" key="5">
    <source>
        <dbReference type="ARBA" id="ARBA00023077"/>
    </source>
</evidence>
<dbReference type="InterPro" id="IPR012910">
    <property type="entry name" value="Plug_dom"/>
</dbReference>
<evidence type="ECO:0000256" key="3">
    <source>
        <dbReference type="ARBA" id="ARBA00022452"/>
    </source>
</evidence>
<feature type="domain" description="TonB-dependent receptor plug" evidence="12">
    <location>
        <begin position="129"/>
        <end position="235"/>
    </location>
</feature>
<feature type="domain" description="TonB-dependent receptor-like beta-barrel" evidence="11">
    <location>
        <begin position="490"/>
        <end position="880"/>
    </location>
</feature>
<organism evidence="13 14">
    <name type="scientific">Segatella oulorum</name>
    <dbReference type="NCBI Taxonomy" id="28136"/>
    <lineage>
        <taxon>Bacteria</taxon>
        <taxon>Pseudomonadati</taxon>
        <taxon>Bacteroidota</taxon>
        <taxon>Bacteroidia</taxon>
        <taxon>Bacteroidales</taxon>
        <taxon>Prevotellaceae</taxon>
        <taxon>Segatella</taxon>
    </lineage>
</organism>
<dbReference type="InterPro" id="IPR023996">
    <property type="entry name" value="TonB-dep_OMP_SusC/RagA"/>
</dbReference>
<dbReference type="Pfam" id="PF00593">
    <property type="entry name" value="TonB_dep_Rec_b-barrel"/>
    <property type="match status" value="1"/>
</dbReference>
<dbReference type="SUPFAM" id="SSF49464">
    <property type="entry name" value="Carboxypeptidase regulatory domain-like"/>
    <property type="match status" value="1"/>
</dbReference>
<dbReference type="STRING" id="28136.SAMN02745202_00282"/>
<proteinExistence type="inferred from homology"/>